<dbReference type="GO" id="GO:0016740">
    <property type="term" value="F:transferase activity"/>
    <property type="evidence" value="ECO:0007669"/>
    <property type="project" value="UniProtKB-KW"/>
</dbReference>
<proteinExistence type="predicted"/>
<organism evidence="1">
    <name type="scientific">Citrobacter werkmanii</name>
    <dbReference type="NCBI Taxonomy" id="67827"/>
    <lineage>
        <taxon>Bacteria</taxon>
        <taxon>Pseudomonadati</taxon>
        <taxon>Pseudomonadota</taxon>
        <taxon>Gammaproteobacteria</taxon>
        <taxon>Enterobacterales</taxon>
        <taxon>Enterobacteriaceae</taxon>
        <taxon>Citrobacter</taxon>
        <taxon>Citrobacter freundii complex</taxon>
    </lineage>
</organism>
<accession>A0A2Z4BVK7</accession>
<gene>
    <name evidence="1" type="primary">gt4</name>
</gene>
<reference evidence="1" key="1">
    <citation type="submission" date="2018-05" db="EMBL/GenBank/DDBJ databases">
        <authorList>
            <person name="Lanie J.A."/>
            <person name="Ng W.-L."/>
            <person name="Kazmierczak K.M."/>
            <person name="Andrzejewski T.M."/>
            <person name="Davidsen T.M."/>
            <person name="Wayne K.J."/>
            <person name="Tettelin H."/>
            <person name="Glass J.I."/>
            <person name="Rusch D."/>
            <person name="Podicherti R."/>
            <person name="Tsui H.-C.T."/>
            <person name="Winkler M.E."/>
        </authorList>
    </citation>
    <scope>NUCLEOTIDE SEQUENCE</scope>
    <source>
        <strain evidence="1">O26_G3522</strain>
    </source>
</reference>
<dbReference type="EMBL" id="MH325898">
    <property type="protein sequence ID" value="AWU66701.1"/>
    <property type="molecule type" value="Genomic_DNA"/>
</dbReference>
<dbReference type="AlphaFoldDB" id="A0A2Z4BVK7"/>
<dbReference type="Gene3D" id="3.40.50.2000">
    <property type="entry name" value="Glycogen Phosphorylase B"/>
    <property type="match status" value="1"/>
</dbReference>
<evidence type="ECO:0000313" key="1">
    <source>
        <dbReference type="EMBL" id="AWU66701.1"/>
    </source>
</evidence>
<protein>
    <submittedName>
        <fullName evidence="1">Glycosyl transferase</fullName>
    </submittedName>
</protein>
<keyword evidence="1" id="KW-0808">Transferase</keyword>
<sequence length="357" mass="40621">MKMVYLSPVPWSSITQRPHFFVDAALRNDVESVLWIDPYPTRFPNIGDFHPGRHAPEPVGMGLPKGLNILKPDFILPCEPLPIVFKLLNSGAINKIFQNVGDFIDSDTLLVVGKPSLLALKLIDSFKWKKKWFDAMDDFPQFYVGLSKFNMIKTENKIICSVDEIICSSHALLEKFSLPDKTKLILNACSDTIERSSDSNTDNKFVFGYIGTIAQWFDWTWVVELSKLNPDSLIRIIGPIKTSVPTNLPKNIKLEMAIEHSKVMSTIATFDVAIIPFMLNEITKCVDPVKFYEYLLARKDIVSTAFGEMNYHHHSYVKNDVTINYKLPSGSLFFPFSSMSPAPSVPRWNDRFQTLFI</sequence>
<name>A0A2Z4BVK7_9ENTR</name>